<comment type="function">
    <text evidence="7">Catalyzes the reduction of hydroxylamine to form NH(3) and H(2)O.</text>
</comment>
<dbReference type="GO" id="GO:0042542">
    <property type="term" value="P:response to hydrogen peroxide"/>
    <property type="evidence" value="ECO:0007669"/>
    <property type="project" value="TreeGrafter"/>
</dbReference>
<dbReference type="AlphaFoldDB" id="A0A4Q9VWP4"/>
<keyword evidence="6 7" id="KW-0411">Iron-sulfur</keyword>
<dbReference type="GO" id="GO:0004601">
    <property type="term" value="F:peroxidase activity"/>
    <property type="evidence" value="ECO:0007669"/>
    <property type="project" value="TreeGrafter"/>
</dbReference>
<dbReference type="Gene3D" id="1.20.1270.20">
    <property type="match status" value="2"/>
</dbReference>
<feature type="binding site" evidence="7">
    <location>
        <position position="15"/>
    </location>
    <ligand>
        <name>[4Fe-4S] cluster</name>
        <dbReference type="ChEBI" id="CHEBI:49883"/>
    </ligand>
</feature>
<protein>
    <recommendedName>
        <fullName evidence="7">Hydroxylamine reductase</fullName>
        <ecNumber evidence="7">1.7.99.1</ecNumber>
    </recommendedName>
    <alternativeName>
        <fullName evidence="7">Hybrid-cluster protein</fullName>
        <shortName evidence="7">HCP</shortName>
    </alternativeName>
    <alternativeName>
        <fullName evidence="7">Prismane protein</fullName>
    </alternativeName>
</protein>
<evidence type="ECO:0000256" key="1">
    <source>
        <dbReference type="ARBA" id="ARBA00004496"/>
    </source>
</evidence>
<dbReference type="RefSeq" id="WP_131306325.1">
    <property type="nucleotide sequence ID" value="NZ_SJFN01000004.1"/>
</dbReference>
<feature type="binding site" evidence="7">
    <location>
        <position position="409"/>
    </location>
    <ligand>
        <name>hybrid [4Fe-2O-2S] cluster</name>
        <dbReference type="ChEBI" id="CHEBI:60519"/>
    </ligand>
</feature>
<dbReference type="HAMAP" id="MF_00069">
    <property type="entry name" value="Hydroxylam_reduct"/>
    <property type="match status" value="1"/>
</dbReference>
<dbReference type="GO" id="GO:0005737">
    <property type="term" value="C:cytoplasm"/>
    <property type="evidence" value="ECO:0007669"/>
    <property type="project" value="UniProtKB-SubCell"/>
</dbReference>
<dbReference type="EC" id="1.7.99.1" evidence="7"/>
<dbReference type="Pfam" id="PF03063">
    <property type="entry name" value="Prismane"/>
    <property type="match status" value="1"/>
</dbReference>
<feature type="binding site" evidence="7">
    <location>
        <position position="468"/>
    </location>
    <ligand>
        <name>hybrid [4Fe-2O-2S] cluster</name>
        <dbReference type="ChEBI" id="CHEBI:60519"/>
    </ligand>
</feature>
<feature type="binding site" evidence="7">
    <location>
        <position position="434"/>
    </location>
    <ligand>
        <name>hybrid [4Fe-2O-2S] cluster</name>
        <dbReference type="ChEBI" id="CHEBI:60519"/>
    </ligand>
</feature>
<gene>
    <name evidence="7" type="primary">hcp</name>
    <name evidence="8" type="ORF">EYW49_03690</name>
</gene>
<name>A0A4Q9VWP4_9HYPH</name>
<dbReference type="EMBL" id="SJFN01000004">
    <property type="protein sequence ID" value="TBW40294.1"/>
    <property type="molecule type" value="Genomic_DNA"/>
</dbReference>
<evidence type="ECO:0000313" key="8">
    <source>
        <dbReference type="EMBL" id="TBW40294.1"/>
    </source>
</evidence>
<evidence type="ECO:0000256" key="6">
    <source>
        <dbReference type="ARBA" id="ARBA00023014"/>
    </source>
</evidence>
<comment type="similarity">
    <text evidence="7">Belongs to the HCP family.</text>
</comment>
<comment type="caution">
    <text evidence="8">The sequence shown here is derived from an EMBL/GenBank/DDBJ whole genome shotgun (WGS) entry which is preliminary data.</text>
</comment>
<keyword evidence="3 7" id="KW-0479">Metal-binding</keyword>
<dbReference type="GO" id="GO:0050418">
    <property type="term" value="F:hydroxylamine reductase activity"/>
    <property type="evidence" value="ECO:0007669"/>
    <property type="project" value="UniProtKB-UniRule"/>
</dbReference>
<dbReference type="PIRSF" id="PIRSF000076">
    <property type="entry name" value="HCP"/>
    <property type="match status" value="1"/>
</dbReference>
<dbReference type="OrthoDB" id="9761526at2"/>
<dbReference type="Proteomes" id="UP000292781">
    <property type="component" value="Unassembled WGS sequence"/>
</dbReference>
<evidence type="ECO:0000256" key="5">
    <source>
        <dbReference type="ARBA" id="ARBA00023004"/>
    </source>
</evidence>
<dbReference type="PANTHER" id="PTHR30109:SF0">
    <property type="entry name" value="HYDROXYLAMINE REDUCTASE"/>
    <property type="match status" value="1"/>
</dbReference>
<comment type="subcellular location">
    <subcellularLocation>
        <location evidence="1 7">Cytoplasm</location>
    </subcellularLocation>
</comment>
<dbReference type="InterPro" id="IPR016099">
    <property type="entry name" value="Prismane-like_a/b-sand"/>
</dbReference>
<reference evidence="8 9" key="1">
    <citation type="submission" date="2019-02" db="EMBL/GenBank/DDBJ databases">
        <title>Siculibacillus lacustris gen. nov., sp. nov., a new rosette-forming bacterium isolated from a freshwater crater lake (Lake St. Ana, Romania).</title>
        <authorList>
            <person name="Felfoldi T."/>
            <person name="Marton Z."/>
            <person name="Szabo A."/>
            <person name="Mentes A."/>
            <person name="Boka K."/>
            <person name="Marialigeti K."/>
            <person name="Mathe I."/>
            <person name="Koncz M."/>
            <person name="Schumann P."/>
            <person name="Toth E."/>
        </authorList>
    </citation>
    <scope>NUCLEOTIDE SEQUENCE [LARGE SCALE GENOMIC DNA]</scope>
    <source>
        <strain evidence="8 9">SA-279</strain>
    </source>
</reference>
<dbReference type="FunFam" id="3.40.50.2030:FF:000002">
    <property type="entry name" value="Hydroxylamine reductase"/>
    <property type="match status" value="1"/>
</dbReference>
<evidence type="ECO:0000256" key="7">
    <source>
        <dbReference type="HAMAP-Rule" id="MF_00069"/>
    </source>
</evidence>
<dbReference type="Gene3D" id="3.40.50.2030">
    <property type="match status" value="2"/>
</dbReference>
<dbReference type="NCBIfam" id="TIGR01703">
    <property type="entry name" value="hybrid_clust"/>
    <property type="match status" value="1"/>
</dbReference>
<dbReference type="InterPro" id="IPR004137">
    <property type="entry name" value="HCP/CODH"/>
</dbReference>
<dbReference type="SUPFAM" id="SSF56821">
    <property type="entry name" value="Prismane protein-like"/>
    <property type="match status" value="1"/>
</dbReference>
<sequence length="527" mass="55228">MFCYQCEQTTRGTGCVKFGVCGKTAETADLQDVLVHATKRLATRVAPLAAADRPAEIAPLLETALFATLTNVNFDDAAILALIRRVIAAIGPEAGVAADADRSALLAFAAQSGIEARTARFGADVVGLQELLLYGLKGVAAYAHHARRMDRADPAVDAFTVEALARLDAGESEIAALLGLNLACGEASVKVLALLDAAHGDTFGKPTPTPVRIGHVPGKAILVSGHDLVDLKALLEQTEGTGIRVYTHGEMLPAHGYPELKKHAHLAGHFGGAWMRQQKEFATFPGPIVMTTNCLQDPDSSYADRLFTRDVVGWPGIAHLDGSDFSAVVAAALAAPGFADEVTHATHLVGFGHDAVLGVAGTVVDAVKSGAIKHFALIGGCDGSEGERSYYTDLATAMPADWMILTLGCGKFRLLGHDYGTVAGLPRLLDMGQCNDAFSAVKVAQALAGAFDCGINDLPLSLTLSWFEQKAVCVLLALLHLGVKNIRIGPKLPAFLTPTVLGVLVETFGLKPIGTVEDDIRAMATAA</sequence>
<organism evidence="8 9">
    <name type="scientific">Siculibacillus lacustris</name>
    <dbReference type="NCBI Taxonomy" id="1549641"/>
    <lineage>
        <taxon>Bacteria</taxon>
        <taxon>Pseudomonadati</taxon>
        <taxon>Pseudomonadota</taxon>
        <taxon>Alphaproteobacteria</taxon>
        <taxon>Hyphomicrobiales</taxon>
        <taxon>Ancalomicrobiaceae</taxon>
        <taxon>Siculibacillus</taxon>
    </lineage>
</organism>
<evidence type="ECO:0000313" key="9">
    <source>
        <dbReference type="Proteomes" id="UP000292781"/>
    </source>
</evidence>
<dbReference type="InterPro" id="IPR011254">
    <property type="entry name" value="Prismane-like_sf"/>
</dbReference>
<dbReference type="InterPro" id="IPR010048">
    <property type="entry name" value="Hydroxylam_reduct"/>
</dbReference>
<dbReference type="GO" id="GO:0051539">
    <property type="term" value="F:4 iron, 4 sulfur cluster binding"/>
    <property type="evidence" value="ECO:0007669"/>
    <property type="project" value="UniProtKB-KW"/>
</dbReference>
<dbReference type="GO" id="GO:0046872">
    <property type="term" value="F:metal ion binding"/>
    <property type="evidence" value="ECO:0007669"/>
    <property type="project" value="UniProtKB-KW"/>
</dbReference>
<evidence type="ECO:0000256" key="4">
    <source>
        <dbReference type="ARBA" id="ARBA00023002"/>
    </source>
</evidence>
<feature type="modified residue" description="Cysteine persulfide" evidence="7">
    <location>
        <position position="381"/>
    </location>
</feature>
<proteinExistence type="inferred from homology"/>
<comment type="catalytic activity">
    <reaction evidence="7">
        <text>A + NH4(+) + H2O = hydroxylamine + AH2 + H(+)</text>
        <dbReference type="Rhea" id="RHEA:22052"/>
        <dbReference type="ChEBI" id="CHEBI:13193"/>
        <dbReference type="ChEBI" id="CHEBI:15377"/>
        <dbReference type="ChEBI" id="CHEBI:15378"/>
        <dbReference type="ChEBI" id="CHEBI:15429"/>
        <dbReference type="ChEBI" id="CHEBI:17499"/>
        <dbReference type="ChEBI" id="CHEBI:28938"/>
        <dbReference type="EC" id="1.7.99.1"/>
    </reaction>
</comment>
<dbReference type="PANTHER" id="PTHR30109">
    <property type="entry name" value="HYDROXYLAMINE REDUCTASE"/>
    <property type="match status" value="1"/>
</dbReference>
<keyword evidence="2 7" id="KW-0963">Cytoplasm</keyword>
<feature type="binding site" evidence="7">
    <location>
        <position position="250"/>
    </location>
    <ligand>
        <name>hybrid [4Fe-2O-2S] cluster</name>
        <dbReference type="ChEBI" id="CHEBI:60519"/>
    </ligand>
</feature>
<feature type="binding site" evidence="7">
    <location>
        <position position="470"/>
    </location>
    <ligand>
        <name>hybrid [4Fe-2O-2S] cluster</name>
        <dbReference type="ChEBI" id="CHEBI:60519"/>
    </ligand>
</feature>
<comment type="cofactor">
    <cofactor evidence="7">
        <name>[4Fe-4S] cluster</name>
        <dbReference type="ChEBI" id="CHEBI:49883"/>
    </cofactor>
    <text evidence="7">Binds 1 [4Fe-4S] cluster.</text>
</comment>
<dbReference type="FunFam" id="3.40.50.2030:FF:000001">
    <property type="entry name" value="Hydroxylamine reductase"/>
    <property type="match status" value="1"/>
</dbReference>
<keyword evidence="9" id="KW-1185">Reference proteome</keyword>
<comment type="cofactor">
    <cofactor evidence="7">
        <name>hybrid [4Fe-2O-2S] cluster</name>
        <dbReference type="ChEBI" id="CHEBI:60519"/>
    </cofactor>
    <text evidence="7">Binds 1 hybrid [4Fe-2O-2S] cluster.</text>
</comment>
<dbReference type="InterPro" id="IPR016100">
    <property type="entry name" value="Prismane_a-bundle"/>
</dbReference>
<evidence type="ECO:0000256" key="2">
    <source>
        <dbReference type="ARBA" id="ARBA00022490"/>
    </source>
</evidence>
<keyword evidence="4 7" id="KW-0560">Oxidoreductase</keyword>
<dbReference type="NCBIfam" id="NF003658">
    <property type="entry name" value="PRK05290.1"/>
    <property type="match status" value="1"/>
</dbReference>
<keyword evidence="7" id="KW-0004">4Fe-4S</keyword>
<feature type="binding site" description="via persulfide group" evidence="7">
    <location>
        <position position="381"/>
    </location>
    <ligand>
        <name>hybrid [4Fe-2O-2S] cluster</name>
        <dbReference type="ChEBI" id="CHEBI:60519"/>
    </ligand>
</feature>
<feature type="binding site" evidence="7">
    <location>
        <position position="3"/>
    </location>
    <ligand>
        <name>[4Fe-4S] cluster</name>
        <dbReference type="ChEBI" id="CHEBI:49883"/>
    </ligand>
</feature>
<keyword evidence="5 7" id="KW-0408">Iron</keyword>
<feature type="binding site" evidence="7">
    <location>
        <position position="21"/>
    </location>
    <ligand>
        <name>[4Fe-4S] cluster</name>
        <dbReference type="ChEBI" id="CHEBI:49883"/>
    </ligand>
</feature>
<feature type="binding site" evidence="7">
    <location>
        <position position="294"/>
    </location>
    <ligand>
        <name>hybrid [4Fe-2O-2S] cluster</name>
        <dbReference type="ChEBI" id="CHEBI:60519"/>
    </ligand>
</feature>
<accession>A0A4Q9VWP4</accession>
<feature type="binding site" evidence="7">
    <location>
        <position position="6"/>
    </location>
    <ligand>
        <name>[4Fe-4S] cluster</name>
        <dbReference type="ChEBI" id="CHEBI:49883"/>
    </ligand>
</feature>
<feature type="binding site" evidence="7">
    <location>
        <position position="226"/>
    </location>
    <ligand>
        <name>hybrid [4Fe-2O-2S] cluster</name>
        <dbReference type="ChEBI" id="CHEBI:60519"/>
    </ligand>
</feature>
<evidence type="ECO:0000256" key="3">
    <source>
        <dbReference type="ARBA" id="ARBA00022723"/>
    </source>
</evidence>